<evidence type="ECO:0000256" key="1">
    <source>
        <dbReference type="ARBA" id="ARBA00004496"/>
    </source>
</evidence>
<feature type="modified residue" description="4-aspartylphosphate" evidence="7">
    <location>
        <position position="54"/>
    </location>
</feature>
<feature type="domain" description="Response regulatory" evidence="9">
    <location>
        <begin position="2"/>
        <end position="119"/>
    </location>
</feature>
<dbReference type="CDD" id="cd17624">
    <property type="entry name" value="REC_OmpR_PmrA-like"/>
    <property type="match status" value="1"/>
</dbReference>
<evidence type="ECO:0000256" key="7">
    <source>
        <dbReference type="PROSITE-ProRule" id="PRU00169"/>
    </source>
</evidence>
<dbReference type="InterPro" id="IPR001867">
    <property type="entry name" value="OmpR/PhoB-type_DNA-bd"/>
</dbReference>
<dbReference type="RefSeq" id="WP_386730908.1">
    <property type="nucleotide sequence ID" value="NZ_JBHSTP010000002.1"/>
</dbReference>
<evidence type="ECO:0000313" key="12">
    <source>
        <dbReference type="Proteomes" id="UP001596306"/>
    </source>
</evidence>
<dbReference type="SMART" id="SM00862">
    <property type="entry name" value="Trans_reg_C"/>
    <property type="match status" value="1"/>
</dbReference>
<dbReference type="Proteomes" id="UP001596306">
    <property type="component" value="Unassembled WGS sequence"/>
</dbReference>
<dbReference type="Pfam" id="PF00072">
    <property type="entry name" value="Response_reg"/>
    <property type="match status" value="1"/>
</dbReference>
<evidence type="ECO:0000256" key="3">
    <source>
        <dbReference type="ARBA" id="ARBA00023012"/>
    </source>
</evidence>
<evidence type="ECO:0000256" key="4">
    <source>
        <dbReference type="ARBA" id="ARBA00023015"/>
    </source>
</evidence>
<dbReference type="SMART" id="SM00448">
    <property type="entry name" value="REC"/>
    <property type="match status" value="1"/>
</dbReference>
<evidence type="ECO:0000259" key="9">
    <source>
        <dbReference type="PROSITE" id="PS50110"/>
    </source>
</evidence>
<comment type="caution">
    <text evidence="11">The sequence shown here is derived from an EMBL/GenBank/DDBJ whole genome shotgun (WGS) entry which is preliminary data.</text>
</comment>
<evidence type="ECO:0000259" key="10">
    <source>
        <dbReference type="PROSITE" id="PS51755"/>
    </source>
</evidence>
<dbReference type="Gene3D" id="3.40.50.2300">
    <property type="match status" value="1"/>
</dbReference>
<dbReference type="PANTHER" id="PTHR48111">
    <property type="entry name" value="REGULATOR OF RPOS"/>
    <property type="match status" value="1"/>
</dbReference>
<organism evidence="11 12">
    <name type="scientific">Luethyella okanaganae</name>
    <dbReference type="NCBI Taxonomy" id="69372"/>
    <lineage>
        <taxon>Bacteria</taxon>
        <taxon>Bacillati</taxon>
        <taxon>Actinomycetota</taxon>
        <taxon>Actinomycetes</taxon>
        <taxon>Micrococcales</taxon>
        <taxon>Microbacteriaceae</taxon>
        <taxon>Luethyella</taxon>
    </lineage>
</organism>
<evidence type="ECO:0000256" key="5">
    <source>
        <dbReference type="ARBA" id="ARBA00023125"/>
    </source>
</evidence>
<accession>A0ABW1VH91</accession>
<dbReference type="CDD" id="cd00383">
    <property type="entry name" value="trans_reg_C"/>
    <property type="match status" value="1"/>
</dbReference>
<reference evidence="12" key="1">
    <citation type="journal article" date="2019" name="Int. J. Syst. Evol. Microbiol.">
        <title>The Global Catalogue of Microorganisms (GCM) 10K type strain sequencing project: providing services to taxonomists for standard genome sequencing and annotation.</title>
        <authorList>
            <consortium name="The Broad Institute Genomics Platform"/>
            <consortium name="The Broad Institute Genome Sequencing Center for Infectious Disease"/>
            <person name="Wu L."/>
            <person name="Ma J."/>
        </authorList>
    </citation>
    <scope>NUCLEOTIDE SEQUENCE [LARGE SCALE GENOMIC DNA]</scope>
    <source>
        <strain evidence="12">CCUG 43304</strain>
    </source>
</reference>
<keyword evidence="4" id="KW-0805">Transcription regulation</keyword>
<keyword evidence="5 8" id="KW-0238">DNA-binding</keyword>
<protein>
    <submittedName>
        <fullName evidence="11">Response regulator transcription factor</fullName>
    </submittedName>
</protein>
<sequence>MRLLVVEDDPDMGRLLERGLAAEGFEVTLTTSGMDALIALGRVGKPEYALAAVDVMMPGMSGFEVCRHIRESGGALPILLLTARDAVSDRVYGLDAGADDYLTKPFEFAELTARIRALLRRDKAIPTRNTVGRITLDSHLHRADLDGRELPLSPKEFALLRLLATHAGTTVSRATILDEIWGGPENIAPNIVEQYVSYLRRKLDAVSSGLQIATERGTGYALEVLGGESTGG</sequence>
<comment type="subcellular location">
    <subcellularLocation>
        <location evidence="1">Cytoplasm</location>
    </subcellularLocation>
</comment>
<dbReference type="SUPFAM" id="SSF52172">
    <property type="entry name" value="CheY-like"/>
    <property type="match status" value="1"/>
</dbReference>
<dbReference type="PROSITE" id="PS51755">
    <property type="entry name" value="OMPR_PHOB"/>
    <property type="match status" value="1"/>
</dbReference>
<dbReference type="InterPro" id="IPR001789">
    <property type="entry name" value="Sig_transdc_resp-reg_receiver"/>
</dbReference>
<gene>
    <name evidence="11" type="ORF">ACFQB0_10105</name>
</gene>
<dbReference type="InterPro" id="IPR016032">
    <property type="entry name" value="Sig_transdc_resp-reg_C-effctor"/>
</dbReference>
<dbReference type="InterPro" id="IPR036388">
    <property type="entry name" value="WH-like_DNA-bd_sf"/>
</dbReference>
<name>A0ABW1VH91_9MICO</name>
<dbReference type="EMBL" id="JBHSTP010000002">
    <property type="protein sequence ID" value="MFC6356460.1"/>
    <property type="molecule type" value="Genomic_DNA"/>
</dbReference>
<feature type="domain" description="OmpR/PhoB-type" evidence="10">
    <location>
        <begin position="126"/>
        <end position="224"/>
    </location>
</feature>
<dbReference type="Gene3D" id="6.10.250.690">
    <property type="match status" value="1"/>
</dbReference>
<evidence type="ECO:0000256" key="6">
    <source>
        <dbReference type="ARBA" id="ARBA00023163"/>
    </source>
</evidence>
<evidence type="ECO:0000256" key="8">
    <source>
        <dbReference type="PROSITE-ProRule" id="PRU01091"/>
    </source>
</evidence>
<keyword evidence="2 7" id="KW-0597">Phosphoprotein</keyword>
<evidence type="ECO:0000256" key="2">
    <source>
        <dbReference type="ARBA" id="ARBA00022553"/>
    </source>
</evidence>
<dbReference type="Pfam" id="PF00486">
    <property type="entry name" value="Trans_reg_C"/>
    <property type="match status" value="1"/>
</dbReference>
<keyword evidence="12" id="KW-1185">Reference proteome</keyword>
<dbReference type="Gene3D" id="1.10.10.10">
    <property type="entry name" value="Winged helix-like DNA-binding domain superfamily/Winged helix DNA-binding domain"/>
    <property type="match status" value="1"/>
</dbReference>
<proteinExistence type="predicted"/>
<dbReference type="SUPFAM" id="SSF46894">
    <property type="entry name" value="C-terminal effector domain of the bipartite response regulators"/>
    <property type="match status" value="1"/>
</dbReference>
<dbReference type="PANTHER" id="PTHR48111:SF22">
    <property type="entry name" value="REGULATOR OF RPOS"/>
    <property type="match status" value="1"/>
</dbReference>
<dbReference type="InterPro" id="IPR039420">
    <property type="entry name" value="WalR-like"/>
</dbReference>
<keyword evidence="6" id="KW-0804">Transcription</keyword>
<dbReference type="InterPro" id="IPR011006">
    <property type="entry name" value="CheY-like_superfamily"/>
</dbReference>
<keyword evidence="3" id="KW-0902">Two-component regulatory system</keyword>
<dbReference type="PROSITE" id="PS50110">
    <property type="entry name" value="RESPONSE_REGULATORY"/>
    <property type="match status" value="1"/>
</dbReference>
<evidence type="ECO:0000313" key="11">
    <source>
        <dbReference type="EMBL" id="MFC6356460.1"/>
    </source>
</evidence>
<feature type="DNA-binding region" description="OmpR/PhoB-type" evidence="8">
    <location>
        <begin position="126"/>
        <end position="224"/>
    </location>
</feature>